<dbReference type="OrthoDB" id="18740at2759"/>
<dbReference type="GO" id="GO:0003779">
    <property type="term" value="F:actin binding"/>
    <property type="evidence" value="ECO:0007669"/>
    <property type="project" value="UniProtKB-KW"/>
</dbReference>
<dbReference type="Gene3D" id="1.10.418.10">
    <property type="entry name" value="Calponin-like domain"/>
    <property type="match status" value="1"/>
</dbReference>
<reference evidence="4 5" key="1">
    <citation type="journal article" date="2018" name="Sci. Rep.">
        <title>Genomic signatures of local adaptation to the degree of environmental predictability in rotifers.</title>
        <authorList>
            <person name="Franch-Gras L."/>
            <person name="Hahn C."/>
            <person name="Garcia-Roger E.M."/>
            <person name="Carmona M.J."/>
            <person name="Serra M."/>
            <person name="Gomez A."/>
        </authorList>
    </citation>
    <scope>NUCLEOTIDE SEQUENCE [LARGE SCALE GENOMIC DNA]</scope>
    <source>
        <strain evidence="4">HYR1</strain>
    </source>
</reference>
<dbReference type="Pfam" id="PF00307">
    <property type="entry name" value="CH"/>
    <property type="match status" value="1"/>
</dbReference>
<evidence type="ECO:0000256" key="1">
    <source>
        <dbReference type="ARBA" id="ARBA00022737"/>
    </source>
</evidence>
<organism evidence="4 5">
    <name type="scientific">Brachionus plicatilis</name>
    <name type="common">Marine rotifer</name>
    <name type="synonym">Brachionus muelleri</name>
    <dbReference type="NCBI Taxonomy" id="10195"/>
    <lineage>
        <taxon>Eukaryota</taxon>
        <taxon>Metazoa</taxon>
        <taxon>Spiralia</taxon>
        <taxon>Gnathifera</taxon>
        <taxon>Rotifera</taxon>
        <taxon>Eurotatoria</taxon>
        <taxon>Monogononta</taxon>
        <taxon>Pseudotrocha</taxon>
        <taxon>Ploima</taxon>
        <taxon>Brachionidae</taxon>
        <taxon>Brachionus</taxon>
    </lineage>
</organism>
<evidence type="ECO:0000259" key="3">
    <source>
        <dbReference type="PROSITE" id="PS50021"/>
    </source>
</evidence>
<dbReference type="SUPFAM" id="SSF47576">
    <property type="entry name" value="Calponin-homology domain, CH-domain"/>
    <property type="match status" value="1"/>
</dbReference>
<dbReference type="InterPro" id="IPR001715">
    <property type="entry name" value="CH_dom"/>
</dbReference>
<dbReference type="InterPro" id="IPR001589">
    <property type="entry name" value="Actinin_actin-bd_CS"/>
</dbReference>
<feature type="domain" description="Calponin-homology (CH)" evidence="3">
    <location>
        <begin position="116"/>
        <end position="219"/>
    </location>
</feature>
<protein>
    <submittedName>
        <fullName evidence="4">Microtubule-actin cross-linking factor 1</fullName>
    </submittedName>
</protein>
<dbReference type="EMBL" id="REGN01000082">
    <property type="protein sequence ID" value="RNA44586.1"/>
    <property type="molecule type" value="Genomic_DNA"/>
</dbReference>
<sequence length="220" mass="25849">MNCKSIRFNLISDLGGHLNGINLKNLNSLNSKKNEQDIHNNLNDEFNDDTSDYISSFENQEQHLFSYKLNLTKEDDDSTNLNSNRYQQNNLKFNLNYLKLDSFDRKIFSAQDERDAMQKKTFTKWINKYLNEIGNNINDLYEDLKDGTNLLLLLQILTKKTFTKERGNSKFHSLQNIRICLDYLKSNKLKLVNIHCEDIFYGNPKITLGLVWILISYFQA</sequence>
<dbReference type="Proteomes" id="UP000276133">
    <property type="component" value="Unassembled WGS sequence"/>
</dbReference>
<dbReference type="InterPro" id="IPR036872">
    <property type="entry name" value="CH_dom_sf"/>
</dbReference>
<keyword evidence="5" id="KW-1185">Reference proteome</keyword>
<dbReference type="PROSITE" id="PS00019">
    <property type="entry name" value="ACTININ_1"/>
    <property type="match status" value="1"/>
</dbReference>
<proteinExistence type="predicted"/>
<gene>
    <name evidence="4" type="ORF">BpHYR1_035179</name>
</gene>
<evidence type="ECO:0000313" key="4">
    <source>
        <dbReference type="EMBL" id="RNA44586.1"/>
    </source>
</evidence>
<evidence type="ECO:0000313" key="5">
    <source>
        <dbReference type="Proteomes" id="UP000276133"/>
    </source>
</evidence>
<dbReference type="SMART" id="SM00033">
    <property type="entry name" value="CH"/>
    <property type="match status" value="1"/>
</dbReference>
<keyword evidence="1" id="KW-0677">Repeat</keyword>
<dbReference type="AlphaFoldDB" id="A0A3M7T936"/>
<dbReference type="STRING" id="10195.A0A3M7T936"/>
<keyword evidence="2" id="KW-0009">Actin-binding</keyword>
<comment type="caution">
    <text evidence="4">The sequence shown here is derived from an EMBL/GenBank/DDBJ whole genome shotgun (WGS) entry which is preliminary data.</text>
</comment>
<accession>A0A3M7T936</accession>
<dbReference type="FunFam" id="1.10.418.10:FF:000048">
    <property type="entry name" value="Short stop, isoform B"/>
    <property type="match status" value="1"/>
</dbReference>
<evidence type="ECO:0000256" key="2">
    <source>
        <dbReference type="ARBA" id="ARBA00023203"/>
    </source>
</evidence>
<dbReference type="PROSITE" id="PS50021">
    <property type="entry name" value="CH"/>
    <property type="match status" value="1"/>
</dbReference>
<name>A0A3M7T936_BRAPC</name>
<dbReference type="PANTHER" id="PTHR11915">
    <property type="entry name" value="SPECTRIN/FILAMIN RELATED CYTOSKELETAL PROTEIN"/>
    <property type="match status" value="1"/>
</dbReference>